<evidence type="ECO:0000256" key="20">
    <source>
        <dbReference type="SAM" id="MobiDB-lite"/>
    </source>
</evidence>
<keyword evidence="11 17" id="KW-0946">Virion</keyword>
<sequence length="98" mass="11033">MGKAQSKTNPTNTDTRPRAILMADTSAFGPEFCKSCWFERRGLVKCYDHYLCMACLTILLTISDRCPICKYPLPTRLQLSTTPTAPEYHTSTPPPYTP</sequence>
<gene>
    <name evidence="17" type="primary">Z</name>
</gene>
<keyword evidence="6 17" id="KW-1198">Viral budding</keyword>
<evidence type="ECO:0000256" key="10">
    <source>
        <dbReference type="ARBA" id="ARBA00022833"/>
    </source>
</evidence>
<feature type="short sequence motif" description="PTAP/PSAP motif" evidence="17">
    <location>
        <begin position="83"/>
        <end position="86"/>
    </location>
</feature>
<comment type="subcellular location">
    <subcellularLocation>
        <location evidence="17 18">Virion</location>
    </subcellularLocation>
    <subcellularLocation>
        <location evidence="17 18">Host cytoplasm</location>
        <location evidence="17 18">Host perinuclear region</location>
    </subcellularLocation>
    <subcellularLocation>
        <location evidence="17 18">Host cell membrane</location>
        <topology evidence="17">Lipid-anchor</topology>
        <orientation evidence="17">Cytoplasmic side</orientation>
    </subcellularLocation>
    <text evidence="17 18">Mainly perinuclear. During budding, associates at the inner side of the plasma membrane of infected cells.</text>
</comment>
<keyword evidence="3 17" id="KW-1032">Host cell membrane</keyword>
<name>A0A8F1NKV6_9VIRU</name>
<accession>A0A8F1NKV6</accession>
<dbReference type="InterPro" id="IPR038485">
    <property type="entry name" value="Z_RING-type_Znf_sf"/>
</dbReference>
<evidence type="ECO:0000256" key="3">
    <source>
        <dbReference type="ARBA" id="ARBA00022511"/>
    </source>
</evidence>
<keyword evidence="15 17" id="KW-0449">Lipoprotein</keyword>
<keyword evidence="4 17" id="KW-0945">Host-virus interaction</keyword>
<keyword evidence="10 17" id="KW-0862">Zinc</keyword>
<keyword evidence="9 17" id="KW-0863">Zinc-finger</keyword>
<evidence type="ECO:0000256" key="6">
    <source>
        <dbReference type="ARBA" id="ARBA00022637"/>
    </source>
</evidence>
<evidence type="ECO:0000256" key="17">
    <source>
        <dbReference type="HAMAP-Rule" id="MF_04087"/>
    </source>
</evidence>
<dbReference type="GO" id="GO:0008270">
    <property type="term" value="F:zinc ion binding"/>
    <property type="evidence" value="ECO:0007669"/>
    <property type="project" value="UniProtKB-UniRule"/>
</dbReference>
<evidence type="ECO:0000256" key="11">
    <source>
        <dbReference type="ARBA" id="ARBA00022844"/>
    </source>
</evidence>
<evidence type="ECO:0000256" key="12">
    <source>
        <dbReference type="ARBA" id="ARBA00022870"/>
    </source>
</evidence>
<keyword evidence="13 17" id="KW-0472">Membrane</keyword>
<evidence type="ECO:0000256" key="14">
    <source>
        <dbReference type="ARBA" id="ARBA00023200"/>
    </source>
</evidence>
<dbReference type="InterPro" id="IPR003224">
    <property type="entry name" value="Z_RING_Znf"/>
</dbReference>
<keyword evidence="5 17" id="KW-1188">Viral release from host cell</keyword>
<evidence type="ECO:0000256" key="18">
    <source>
        <dbReference type="PIRNR" id="PIRNR004030"/>
    </source>
</evidence>
<keyword evidence="2 17" id="KW-1187">Viral budding via the host ESCRT complexes</keyword>
<evidence type="ECO:0000256" key="15">
    <source>
        <dbReference type="ARBA" id="ARBA00023288"/>
    </source>
</evidence>
<comment type="subunit">
    <text evidence="17">Interacts with protein NP; this interaction probably directs the encapsidated genome to budding sites. Interacts (via RING domain) with polymerase L; this interaction inhibits viral transcription and replication, Z partially blocks the product exit tunnel for the releasing nascent RNA product. Interacts with the glycoprotein complex; this interaction plays a role in virion budding. Interacts with host eIF4E; this interaction results in eIF4E reduced affinity for its substrate, the 5'-m7 G cap structure. Interacts (via late-budding domain) with host TSG101; this interaction is essential for budding and release of viral particles. Interacts with host RPLP0; this interaction may serve to load ribosome-like particles inside the virion. Interacts with host PML; this interaction induces PML bodies redistribution in the cytoplasm upon viral infection.</text>
</comment>
<feature type="zinc finger region" description="RING-type; atypical" evidence="17">
    <location>
        <begin position="33"/>
        <end position="69"/>
    </location>
</feature>
<keyword evidence="8 17" id="KW-0479">Metal-binding</keyword>
<protein>
    <recommendedName>
        <fullName evidence="17 18">RING finger protein Z</fullName>
        <shortName evidence="17 18">Protein Z</shortName>
    </recommendedName>
    <alternativeName>
        <fullName evidence="17 18">Zinc-binding protein</fullName>
    </alternativeName>
</protein>
<evidence type="ECO:0000256" key="8">
    <source>
        <dbReference type="ARBA" id="ARBA00022723"/>
    </source>
</evidence>
<dbReference type="GO" id="GO:0016020">
    <property type="term" value="C:membrane"/>
    <property type="evidence" value="ECO:0007669"/>
    <property type="project" value="UniProtKB-UniRule"/>
</dbReference>
<feature type="domain" description="RING finger protein Z zinc finger" evidence="21">
    <location>
        <begin position="29"/>
        <end position="78"/>
    </location>
</feature>
<evidence type="ECO:0000256" key="13">
    <source>
        <dbReference type="ARBA" id="ARBA00023136"/>
    </source>
</evidence>
<dbReference type="Pfam" id="PF03854">
    <property type="entry name" value="zf-P11"/>
    <property type="match status" value="1"/>
</dbReference>
<evidence type="ECO:0000256" key="9">
    <source>
        <dbReference type="ARBA" id="ARBA00022771"/>
    </source>
</evidence>
<dbReference type="GO" id="GO:0039702">
    <property type="term" value="P:viral budding via host ESCRT complex"/>
    <property type="evidence" value="ECO:0007669"/>
    <property type="project" value="UniProtKB-UniRule"/>
</dbReference>
<keyword evidence="14 17" id="KW-1035">Host cytoplasm</keyword>
<keyword evidence="7 17" id="KW-0519">Myristate</keyword>
<feature type="initiator methionine" description="Removed; by host" evidence="17">
    <location>
        <position position="1"/>
    </location>
</feature>
<dbReference type="GO" id="GO:0003723">
    <property type="term" value="F:RNA binding"/>
    <property type="evidence" value="ECO:0007669"/>
    <property type="project" value="UniProtKB-UniRule"/>
</dbReference>
<proteinExistence type="inferred from homology"/>
<feature type="region of interest" description="Disordered" evidence="20">
    <location>
        <begin position="78"/>
        <end position="98"/>
    </location>
</feature>
<evidence type="ECO:0000313" key="22">
    <source>
        <dbReference type="EMBL" id="QWQ58028.1"/>
    </source>
</evidence>
<evidence type="ECO:0000256" key="5">
    <source>
        <dbReference type="ARBA" id="ARBA00022612"/>
    </source>
</evidence>
<dbReference type="Gene3D" id="3.30.160.310">
    <property type="match status" value="1"/>
</dbReference>
<comment type="function">
    <text evidence="16">Plays a crucial role in virion assembly and budding. Expressed late in the virus life cycle, it acts as an inhibitor of viral transcription and RNA synthesis by interacting with the viral polymerase L. Presumably recruits the NP encapsidated genome to cellular membranes at budding sites via direct interaction with NP. Plays critical roles in the final steps of viral release by interacting with host TSG101, a member of the vacuolar protein-sorting pathway and using other cellular host proteins involved in vesicle formation pathway. The budding of the virus progeny occurs after association of protein Z with the viral glycoprotein complex SSP-GP1-GP2 at the cell periphery, step that requires myristoylation of protein Z. Also selectively represses protein production by associating with host eIF4E. In cell-based minigenome assay, has an inhibitory effect on the ribonucleoprotein machinery (vRNP), which is responsible for the replication and transcription of the viral genome.</text>
</comment>
<evidence type="ECO:0000256" key="1">
    <source>
        <dbReference type="ARBA" id="ARBA00005503"/>
    </source>
</evidence>
<dbReference type="GO" id="GO:0044220">
    <property type="term" value="C:host cell perinuclear region of cytoplasm"/>
    <property type="evidence" value="ECO:0007669"/>
    <property type="project" value="UniProtKB-SubCell"/>
</dbReference>
<dbReference type="HAMAP" id="MF_04087">
    <property type="entry name" value="ARENA_Z"/>
    <property type="match status" value="1"/>
</dbReference>
<reference evidence="22" key="1">
    <citation type="journal article" date="2021" name="Viruses">
        <title>Multiple Mammarenaviruses Circulating in Angolan Rodents.</title>
        <authorList>
            <person name="Tesikova J."/>
            <person name="Krasova J."/>
            <person name="Gouy de Bellocq J."/>
        </authorList>
    </citation>
    <scope>NUCLEOTIDE SEQUENCE</scope>
    <source>
        <strain evidence="22">ANG0117</strain>
    </source>
</reference>
<dbReference type="EMBL" id="MZ065542">
    <property type="protein sequence ID" value="QWQ58028.1"/>
    <property type="molecule type" value="Genomic_RNA"/>
</dbReference>
<comment type="similarity">
    <text evidence="1 17 18">Belongs to the arenaviridae Z protein family.</text>
</comment>
<evidence type="ECO:0000256" key="2">
    <source>
        <dbReference type="ARBA" id="ARBA00022462"/>
    </source>
</evidence>
<feature type="chain" id="PRO_5035015778" description="RING finger protein Z" evidence="17">
    <location>
        <begin position="2"/>
        <end position="98"/>
    </location>
</feature>
<keyword evidence="12 17" id="KW-1043">Host membrane</keyword>
<comment type="caution">
    <text evidence="17">Lacks conserved residue(s) required for the propagation of feature annotation.</text>
</comment>
<dbReference type="GO" id="GO:0044423">
    <property type="term" value="C:virion component"/>
    <property type="evidence" value="ECO:0007669"/>
    <property type="project" value="UniProtKB-UniRule"/>
</dbReference>
<dbReference type="GO" id="GO:0046761">
    <property type="term" value="P:viral budding from plasma membrane"/>
    <property type="evidence" value="ECO:0007669"/>
    <property type="project" value="UniProtKB-UniRule"/>
</dbReference>
<evidence type="ECO:0000256" key="4">
    <source>
        <dbReference type="ARBA" id="ARBA00022581"/>
    </source>
</evidence>
<evidence type="ECO:0000256" key="7">
    <source>
        <dbReference type="ARBA" id="ARBA00022707"/>
    </source>
</evidence>
<organism evidence="22">
    <name type="scientific">Mammarenavirus lunaense</name>
    <dbReference type="NCBI Taxonomy" id="3052315"/>
    <lineage>
        <taxon>Viruses</taxon>
        <taxon>Riboviria</taxon>
        <taxon>Orthornavirae</taxon>
        <taxon>Negarnaviricota</taxon>
        <taxon>Polyploviricotina</taxon>
        <taxon>Bunyaviricetes</taxon>
        <taxon>Hareavirales</taxon>
        <taxon>Arenaviridae</taxon>
        <taxon>Mammarenavirus</taxon>
    </lineage>
</organism>
<feature type="lipid moiety-binding region" description="N-myristoyl glycine; by host" evidence="17 19">
    <location>
        <position position="2"/>
    </location>
</feature>
<dbReference type="GO" id="GO:0020002">
    <property type="term" value="C:host cell plasma membrane"/>
    <property type="evidence" value="ECO:0007669"/>
    <property type="project" value="UniProtKB-SubCell"/>
</dbReference>
<dbReference type="SUPFAM" id="SSF57850">
    <property type="entry name" value="RING/U-box"/>
    <property type="match status" value="1"/>
</dbReference>
<evidence type="ECO:0000256" key="16">
    <source>
        <dbReference type="ARBA" id="ARBA00093315"/>
    </source>
</evidence>
<comment type="PTM">
    <text evidence="17">Myristoylation is required for the role of RING finger protein Z in assembly and budding.</text>
</comment>
<comment type="domain">
    <text evidence="17">Late-budding domains (L domains) are short sequence motifs essential for viral particle budding. They recruit proteins of the host ESCRT machinery (Endosomal Sorting Complex Required for Transport) or ESCRT-associated proteins.</text>
</comment>
<dbReference type="PIRSF" id="PIRSF004030">
    <property type="entry name" value="Z_ArenaV"/>
    <property type="match status" value="1"/>
</dbReference>
<evidence type="ECO:0000256" key="19">
    <source>
        <dbReference type="PIRSR" id="PIRSR004030-1"/>
    </source>
</evidence>
<evidence type="ECO:0000259" key="21">
    <source>
        <dbReference type="Pfam" id="PF03854"/>
    </source>
</evidence>
<dbReference type="InterPro" id="IPR024183">
    <property type="entry name" value="RING_finger_Z_arenaviridae"/>
</dbReference>